<organism evidence="3 5">
    <name type="scientific">Orrella dioscoreae</name>
    <dbReference type="NCBI Taxonomy" id="1851544"/>
    <lineage>
        <taxon>Bacteria</taxon>
        <taxon>Pseudomonadati</taxon>
        <taxon>Pseudomonadota</taxon>
        <taxon>Betaproteobacteria</taxon>
        <taxon>Burkholderiales</taxon>
        <taxon>Alcaligenaceae</taxon>
        <taxon>Orrella</taxon>
    </lineage>
</organism>
<evidence type="ECO:0000256" key="1">
    <source>
        <dbReference type="SAM" id="Phobius"/>
    </source>
</evidence>
<feature type="domain" description="CAAX prenyl protease 2/Lysostaphin resistance protein A-like" evidence="2">
    <location>
        <begin position="97"/>
        <end position="241"/>
    </location>
</feature>
<reference evidence="3 5" key="1">
    <citation type="submission" date="2016-06" db="EMBL/GenBank/DDBJ databases">
        <authorList>
            <person name="Kjaerup R.B."/>
            <person name="Dalgaard T.S."/>
            <person name="Juul-Madsen H.R."/>
        </authorList>
    </citation>
    <scope>NUCLEOTIDE SEQUENCE [LARGE SCALE GENOMIC DNA]</scope>
    <source>
        <strain evidence="3">Orrdi1</strain>
    </source>
</reference>
<sequence length="257" mass="28817">MQTTPPELSQPPRRRFRSELAAFLRDVRWMRLSPRRPGRRGGTGLAADWQLQSRVTRLLAWALFLWSVNIFALGPLVLLAAGTGGAEHRINLDNLPWMQAILWAPIVEELLFRYGLRRPVHMLWMVPMGGAALLMGPGLWAGALVALGLALSVWHSRRPHPPSAHWRPCMRRYIRLYPVVFHLATLAFAGLHLANYSLNAMPWWLMPVLVLPQWLTGLALGWLRTRAGIVDAIVLHAIFNAGPVLLILLVMRGLAGG</sequence>
<dbReference type="KEGG" id="odi:ODI_R3741"/>
<proteinExistence type="predicted"/>
<dbReference type="GO" id="GO:0080120">
    <property type="term" value="P:CAAX-box protein maturation"/>
    <property type="evidence" value="ECO:0007669"/>
    <property type="project" value="UniProtKB-ARBA"/>
</dbReference>
<dbReference type="InterPro" id="IPR003675">
    <property type="entry name" value="Rce1/LyrA-like_dom"/>
</dbReference>
<feature type="transmembrane region" description="Helical" evidence="1">
    <location>
        <begin position="176"/>
        <end position="198"/>
    </location>
</feature>
<evidence type="ECO:0000313" key="3">
    <source>
        <dbReference type="EMBL" id="SBT25896.1"/>
    </source>
</evidence>
<keyword evidence="1" id="KW-1133">Transmembrane helix</keyword>
<dbReference type="Proteomes" id="UP000078558">
    <property type="component" value="Chromosome I"/>
</dbReference>
<feature type="transmembrane region" description="Helical" evidence="1">
    <location>
        <begin position="204"/>
        <end position="223"/>
    </location>
</feature>
<gene>
    <name evidence="3" type="ORF">ODI_01523</name>
    <name evidence="4" type="ORF">ODI_R3741</name>
</gene>
<evidence type="ECO:0000313" key="5">
    <source>
        <dbReference type="Proteomes" id="UP000078558"/>
    </source>
</evidence>
<name>A0A1C3K323_9BURK</name>
<keyword evidence="1" id="KW-0472">Membrane</keyword>
<accession>A0A1C3K323</accession>
<dbReference type="GO" id="GO:0004175">
    <property type="term" value="F:endopeptidase activity"/>
    <property type="evidence" value="ECO:0007669"/>
    <property type="project" value="UniProtKB-ARBA"/>
</dbReference>
<dbReference type="EMBL" id="LT907988">
    <property type="protein sequence ID" value="SOE51864.1"/>
    <property type="molecule type" value="Genomic_DNA"/>
</dbReference>
<feature type="transmembrane region" description="Helical" evidence="1">
    <location>
        <begin position="132"/>
        <end position="155"/>
    </location>
</feature>
<feature type="transmembrane region" description="Helical" evidence="1">
    <location>
        <begin position="230"/>
        <end position="251"/>
    </location>
</feature>
<reference evidence="4 5" key="2">
    <citation type="submission" date="2017-08" db="EMBL/GenBank/DDBJ databases">
        <authorList>
            <person name="de Groot N.N."/>
        </authorList>
    </citation>
    <scope>NUCLEOTIDE SEQUENCE [LARGE SCALE GENOMIC DNA]</scope>
    <source>
        <strain evidence="4">Orrdi1</strain>
    </source>
</reference>
<dbReference type="STRING" id="1851544.ODI_01523"/>
<evidence type="ECO:0000313" key="4">
    <source>
        <dbReference type="EMBL" id="SOE51864.1"/>
    </source>
</evidence>
<dbReference type="EMBL" id="FLRC01000022">
    <property type="protein sequence ID" value="SBT25896.1"/>
    <property type="molecule type" value="Genomic_DNA"/>
</dbReference>
<dbReference type="AlphaFoldDB" id="A0A1C3K323"/>
<dbReference type="Pfam" id="PF02517">
    <property type="entry name" value="Rce1-like"/>
    <property type="match status" value="1"/>
</dbReference>
<dbReference type="RefSeq" id="WP_067754657.1">
    <property type="nucleotide sequence ID" value="NZ_LT907988.1"/>
</dbReference>
<protein>
    <submittedName>
        <fullName evidence="3">Putative membrane protein</fullName>
    </submittedName>
</protein>
<dbReference type="OrthoDB" id="8521072at2"/>
<evidence type="ECO:0000259" key="2">
    <source>
        <dbReference type="Pfam" id="PF02517"/>
    </source>
</evidence>
<feature type="transmembrane region" description="Helical" evidence="1">
    <location>
        <begin position="58"/>
        <end position="82"/>
    </location>
</feature>
<keyword evidence="5" id="KW-1185">Reference proteome</keyword>
<keyword evidence="1" id="KW-0812">Transmembrane</keyword>